<gene>
    <name evidence="1" type="ORF">Fuma_02301</name>
</gene>
<protein>
    <submittedName>
        <fullName evidence="1">Uncharacterized protein</fullName>
    </submittedName>
</protein>
<keyword evidence="2" id="KW-1185">Reference proteome</keyword>
<dbReference type="Proteomes" id="UP000187735">
    <property type="component" value="Chromosome"/>
</dbReference>
<evidence type="ECO:0000313" key="1">
    <source>
        <dbReference type="EMBL" id="APZ92689.1"/>
    </source>
</evidence>
<proteinExistence type="predicted"/>
<reference evidence="1 2" key="1">
    <citation type="journal article" date="2016" name="Front. Microbiol.">
        <title>Fuerstia marisgermanicae gen. nov., sp. nov., an Unusual Member of the Phylum Planctomycetes from the German Wadden Sea.</title>
        <authorList>
            <person name="Kohn T."/>
            <person name="Heuer A."/>
            <person name="Jogler M."/>
            <person name="Vollmers J."/>
            <person name="Boedeker C."/>
            <person name="Bunk B."/>
            <person name="Rast P."/>
            <person name="Borchert D."/>
            <person name="Glockner I."/>
            <person name="Freese H.M."/>
            <person name="Klenk H.P."/>
            <person name="Overmann J."/>
            <person name="Kaster A.K."/>
            <person name="Rohde M."/>
            <person name="Wiegand S."/>
            <person name="Jogler C."/>
        </authorList>
    </citation>
    <scope>NUCLEOTIDE SEQUENCE [LARGE SCALE GENOMIC DNA]</scope>
    <source>
        <strain evidence="1 2">NH11</strain>
    </source>
</reference>
<dbReference type="KEGG" id="fmr:Fuma_02301"/>
<evidence type="ECO:0000313" key="2">
    <source>
        <dbReference type="Proteomes" id="UP000187735"/>
    </source>
</evidence>
<organism evidence="1 2">
    <name type="scientific">Fuerstiella marisgermanici</name>
    <dbReference type="NCBI Taxonomy" id="1891926"/>
    <lineage>
        <taxon>Bacteria</taxon>
        <taxon>Pseudomonadati</taxon>
        <taxon>Planctomycetota</taxon>
        <taxon>Planctomycetia</taxon>
        <taxon>Planctomycetales</taxon>
        <taxon>Planctomycetaceae</taxon>
        <taxon>Fuerstiella</taxon>
    </lineage>
</organism>
<name>A0A1P8WF70_9PLAN</name>
<dbReference type="EMBL" id="CP017641">
    <property type="protein sequence ID" value="APZ92689.1"/>
    <property type="molecule type" value="Genomic_DNA"/>
</dbReference>
<sequence>MYDSSVVQITVVRPSFYMSLQEEHQPLDTAIWNAMLAVLPPDCSAARLEVAAVFEADGGLEMPHSLVALDDSKDLCFPSDEIYQLTREHLAVFERHGKPWASLACTVRFDFDTENWRCSTDYEY</sequence>
<accession>A0A1P8WF70</accession>
<dbReference type="AlphaFoldDB" id="A0A1P8WF70"/>